<reference evidence="2 3" key="1">
    <citation type="submission" date="2023-11" db="EMBL/GenBank/DDBJ databases">
        <authorList>
            <person name="Val-Calvo J."/>
            <person name="Scortti M."/>
            <person name="Vazquez-Boland J."/>
        </authorList>
    </citation>
    <scope>NUCLEOTIDE SEQUENCE [LARGE SCALE GENOMIC DNA]</scope>
    <source>
        <strain evidence="2 3">DSM 46662</strain>
    </source>
</reference>
<dbReference type="Proteomes" id="UP001629744">
    <property type="component" value="Unassembled WGS sequence"/>
</dbReference>
<evidence type="ECO:0000313" key="3">
    <source>
        <dbReference type="Proteomes" id="UP001629744"/>
    </source>
</evidence>
<gene>
    <name evidence="2" type="ORF">ABEU19_004963</name>
</gene>
<protein>
    <submittedName>
        <fullName evidence="2">Hemerythrin domain-containing protein</fullName>
    </submittedName>
</protein>
<feature type="domain" description="Hemerythrin-like" evidence="1">
    <location>
        <begin position="6"/>
        <end position="131"/>
    </location>
</feature>
<proteinExistence type="predicted"/>
<dbReference type="Pfam" id="PF01814">
    <property type="entry name" value="Hemerythrin"/>
    <property type="match status" value="1"/>
</dbReference>
<organism evidence="2 3">
    <name type="scientific">Prescottella soli</name>
    <dbReference type="NCBI Taxonomy" id="1543852"/>
    <lineage>
        <taxon>Bacteria</taxon>
        <taxon>Bacillati</taxon>
        <taxon>Actinomycetota</taxon>
        <taxon>Actinomycetes</taxon>
        <taxon>Mycobacteriales</taxon>
        <taxon>Nocardiaceae</taxon>
        <taxon>Prescottella</taxon>
    </lineage>
</organism>
<dbReference type="RefSeq" id="WP_348603001.1">
    <property type="nucleotide sequence ID" value="NZ_CP157276.1"/>
</dbReference>
<dbReference type="EMBL" id="JBDLNU010000008">
    <property type="protein sequence ID" value="MFM1731400.1"/>
    <property type="molecule type" value="Genomic_DNA"/>
</dbReference>
<sequence length="218" mass="24685">MMGVTHDALRRDLGRTDDVLQAARIDDRQRGAVADHTQWMMAFVHAHHRAEDHGLWPLVRRTDPEAAPLLDLMDADHARITPEVDRLDAAAAMFHDDGSLGARTEFTRSLAALEDVLLPHLRREEDEAMPLVSRTLSAAQWVQWDRTENIDPKSKWELGIEGQWLGDSLDPQRRDILVHLVGPVTRFVLLHLFDGPYRRACAVRWGPDVPVGPLDAPR</sequence>
<dbReference type="CDD" id="cd12108">
    <property type="entry name" value="Hr-like"/>
    <property type="match status" value="1"/>
</dbReference>
<dbReference type="InterPro" id="IPR012312">
    <property type="entry name" value="Hemerythrin-like"/>
</dbReference>
<accession>A0ABW9G2C3</accession>
<name>A0ABW9G2C3_9NOCA</name>
<dbReference type="Gene3D" id="1.20.120.520">
    <property type="entry name" value="nmb1532 protein domain like"/>
    <property type="match status" value="1"/>
</dbReference>
<keyword evidence="3" id="KW-1185">Reference proteome</keyword>
<evidence type="ECO:0000313" key="2">
    <source>
        <dbReference type="EMBL" id="MFM1731400.1"/>
    </source>
</evidence>
<comment type="caution">
    <text evidence="2">The sequence shown here is derived from an EMBL/GenBank/DDBJ whole genome shotgun (WGS) entry which is preliminary data.</text>
</comment>
<evidence type="ECO:0000259" key="1">
    <source>
        <dbReference type="Pfam" id="PF01814"/>
    </source>
</evidence>